<dbReference type="InterPro" id="IPR004158">
    <property type="entry name" value="DUF247_pln"/>
</dbReference>
<protein>
    <submittedName>
        <fullName evidence="2">Uncharacterized protein</fullName>
    </submittedName>
</protein>
<keyword evidence="1" id="KW-0812">Transmembrane</keyword>
<gene>
    <name evidence="2" type="ORF">BVC80_8769g16</name>
</gene>
<dbReference type="OMA" id="MESFYLF"/>
<reference evidence="2 3" key="1">
    <citation type="journal article" date="2017" name="Mol. Plant">
        <title>The Genome of Medicinal Plant Macleaya cordata Provides New Insights into Benzylisoquinoline Alkaloids Metabolism.</title>
        <authorList>
            <person name="Liu X."/>
            <person name="Liu Y."/>
            <person name="Huang P."/>
            <person name="Ma Y."/>
            <person name="Qing Z."/>
            <person name="Tang Q."/>
            <person name="Cao H."/>
            <person name="Cheng P."/>
            <person name="Zheng Y."/>
            <person name="Yuan Z."/>
            <person name="Zhou Y."/>
            <person name="Liu J."/>
            <person name="Tang Z."/>
            <person name="Zhuo Y."/>
            <person name="Zhang Y."/>
            <person name="Yu L."/>
            <person name="Huang J."/>
            <person name="Yang P."/>
            <person name="Peng Q."/>
            <person name="Zhang J."/>
            <person name="Jiang W."/>
            <person name="Zhang Z."/>
            <person name="Lin K."/>
            <person name="Ro D.K."/>
            <person name="Chen X."/>
            <person name="Xiong X."/>
            <person name="Shang Y."/>
            <person name="Huang S."/>
            <person name="Zeng J."/>
        </authorList>
    </citation>
    <scope>NUCLEOTIDE SEQUENCE [LARGE SCALE GENOMIC DNA]</scope>
    <source>
        <strain evidence="3">cv. BLH2017</strain>
        <tissue evidence="2">Root</tissue>
    </source>
</reference>
<dbReference type="EMBL" id="MVGT01004524">
    <property type="protein sequence ID" value="OUZ99251.1"/>
    <property type="molecule type" value="Genomic_DNA"/>
</dbReference>
<dbReference type="Pfam" id="PF03140">
    <property type="entry name" value="DUF247"/>
    <property type="match status" value="1"/>
</dbReference>
<dbReference type="STRING" id="56857.A0A200PM27"/>
<keyword evidence="1" id="KW-0472">Membrane</keyword>
<evidence type="ECO:0000256" key="1">
    <source>
        <dbReference type="SAM" id="Phobius"/>
    </source>
</evidence>
<keyword evidence="3" id="KW-1185">Reference proteome</keyword>
<dbReference type="InParanoid" id="A0A200PM27"/>
<name>A0A200PM27_MACCD</name>
<dbReference type="AlphaFoldDB" id="A0A200PM27"/>
<accession>A0A200PM27</accession>
<dbReference type="Proteomes" id="UP000195402">
    <property type="component" value="Unassembled WGS sequence"/>
</dbReference>
<comment type="caution">
    <text evidence="2">The sequence shown here is derived from an EMBL/GenBank/DDBJ whole genome shotgun (WGS) entry which is preliminary data.</text>
</comment>
<evidence type="ECO:0000313" key="2">
    <source>
        <dbReference type="EMBL" id="OUZ99251.1"/>
    </source>
</evidence>
<feature type="transmembrane region" description="Helical" evidence="1">
    <location>
        <begin position="111"/>
        <end position="135"/>
    </location>
</feature>
<dbReference type="PANTHER" id="PTHR31170">
    <property type="entry name" value="BNAC04G53230D PROTEIN"/>
    <property type="match status" value="1"/>
</dbReference>
<dbReference type="PANTHER" id="PTHR31170:SF25">
    <property type="entry name" value="BNAA09G04570D PROTEIN"/>
    <property type="match status" value="1"/>
</dbReference>
<proteinExistence type="predicted"/>
<dbReference type="OrthoDB" id="1849062at2759"/>
<keyword evidence="1" id="KW-1133">Transmembrane helix</keyword>
<organism evidence="2 3">
    <name type="scientific">Macleaya cordata</name>
    <name type="common">Five-seeded plume-poppy</name>
    <name type="synonym">Bocconia cordata</name>
    <dbReference type="NCBI Taxonomy" id="56857"/>
    <lineage>
        <taxon>Eukaryota</taxon>
        <taxon>Viridiplantae</taxon>
        <taxon>Streptophyta</taxon>
        <taxon>Embryophyta</taxon>
        <taxon>Tracheophyta</taxon>
        <taxon>Spermatophyta</taxon>
        <taxon>Magnoliopsida</taxon>
        <taxon>Ranunculales</taxon>
        <taxon>Papaveraceae</taxon>
        <taxon>Papaveroideae</taxon>
        <taxon>Macleaya</taxon>
    </lineage>
</organism>
<evidence type="ECO:0000313" key="3">
    <source>
        <dbReference type="Proteomes" id="UP000195402"/>
    </source>
</evidence>
<sequence>MVAYEQADCRPFRDPAYFMEKPYFTDYVLFLDSLVNSRKDVEILHSKGIIEHFMGSDEEVANIINKLCREVVYEADGCYLSQHLKKVNLYTKKKWNSWRATLMHDYFSSPWAILSLLAAIILLLLTIIQTIMSFFK</sequence>